<sequence>THVMIIHSTNPGDAMNSTIALTYGMIYAQSLGLGSCWIGLAHGVLNANKKLKEEVASIRGTIWGVITIGYPTQIYYKVPPRPDIKTNGLDELE</sequence>
<dbReference type="InterPro" id="IPR000415">
    <property type="entry name" value="Nitroreductase-like"/>
</dbReference>
<dbReference type="AlphaFoldDB" id="X1V6Z7"/>
<protein>
    <recommendedName>
        <fullName evidence="2">Nitroreductase domain-containing protein</fullName>
    </recommendedName>
</protein>
<dbReference type="SUPFAM" id="SSF55469">
    <property type="entry name" value="FMN-dependent nitroreductase-like"/>
    <property type="match status" value="1"/>
</dbReference>
<accession>X1V6Z7</accession>
<proteinExistence type="predicted"/>
<comment type="caution">
    <text evidence="1">The sequence shown here is derived from an EMBL/GenBank/DDBJ whole genome shotgun (WGS) entry which is preliminary data.</text>
</comment>
<dbReference type="EMBL" id="BARW01026685">
    <property type="protein sequence ID" value="GAJ08181.1"/>
    <property type="molecule type" value="Genomic_DNA"/>
</dbReference>
<evidence type="ECO:0008006" key="2">
    <source>
        <dbReference type="Google" id="ProtNLM"/>
    </source>
</evidence>
<name>X1V6Z7_9ZZZZ</name>
<reference evidence="1" key="1">
    <citation type="journal article" date="2014" name="Front. Microbiol.">
        <title>High frequency of phylogenetically diverse reductive dehalogenase-homologous genes in deep subseafloor sedimentary metagenomes.</title>
        <authorList>
            <person name="Kawai M."/>
            <person name="Futagami T."/>
            <person name="Toyoda A."/>
            <person name="Takaki Y."/>
            <person name="Nishi S."/>
            <person name="Hori S."/>
            <person name="Arai W."/>
            <person name="Tsubouchi T."/>
            <person name="Morono Y."/>
            <person name="Uchiyama I."/>
            <person name="Ito T."/>
            <person name="Fujiyama A."/>
            <person name="Inagaki F."/>
            <person name="Takami H."/>
        </authorList>
    </citation>
    <scope>NUCLEOTIDE SEQUENCE</scope>
    <source>
        <strain evidence="1">Expedition CK06-06</strain>
    </source>
</reference>
<dbReference type="Gene3D" id="3.40.109.10">
    <property type="entry name" value="NADH Oxidase"/>
    <property type="match status" value="1"/>
</dbReference>
<evidence type="ECO:0000313" key="1">
    <source>
        <dbReference type="EMBL" id="GAJ08181.1"/>
    </source>
</evidence>
<organism evidence="1">
    <name type="scientific">marine sediment metagenome</name>
    <dbReference type="NCBI Taxonomy" id="412755"/>
    <lineage>
        <taxon>unclassified sequences</taxon>
        <taxon>metagenomes</taxon>
        <taxon>ecological metagenomes</taxon>
    </lineage>
</organism>
<gene>
    <name evidence="1" type="ORF">S12H4_43475</name>
</gene>
<dbReference type="GO" id="GO:0016491">
    <property type="term" value="F:oxidoreductase activity"/>
    <property type="evidence" value="ECO:0007669"/>
    <property type="project" value="InterPro"/>
</dbReference>
<feature type="non-terminal residue" evidence="1">
    <location>
        <position position="1"/>
    </location>
</feature>